<reference evidence="1 2" key="1">
    <citation type="journal article" date="2010" name="Nature">
        <title>The Ectocarpus genome and the independent evolution of multicellularity in brown algae.</title>
        <authorList>
            <person name="Cock J.M."/>
            <person name="Sterck L."/>
            <person name="Rouze P."/>
            <person name="Scornet D."/>
            <person name="Allen A.E."/>
            <person name="Amoutzias G."/>
            <person name="Anthouard V."/>
            <person name="Artiguenave F."/>
            <person name="Aury J.M."/>
            <person name="Badger J.H."/>
            <person name="Beszteri B."/>
            <person name="Billiau K."/>
            <person name="Bonnet E."/>
            <person name="Bothwell J.H."/>
            <person name="Bowler C."/>
            <person name="Boyen C."/>
            <person name="Brownlee C."/>
            <person name="Carrano C.J."/>
            <person name="Charrier B."/>
            <person name="Cho G.Y."/>
            <person name="Coelho S.M."/>
            <person name="Collen J."/>
            <person name="Corre E."/>
            <person name="Da Silva C."/>
            <person name="Delage L."/>
            <person name="Delaroque N."/>
            <person name="Dittami S.M."/>
            <person name="Doulbeau S."/>
            <person name="Elias M."/>
            <person name="Farnham G."/>
            <person name="Gachon C.M."/>
            <person name="Gschloessl B."/>
            <person name="Heesch S."/>
            <person name="Jabbari K."/>
            <person name="Jubin C."/>
            <person name="Kawai H."/>
            <person name="Kimura K."/>
            <person name="Kloareg B."/>
            <person name="Kupper F.C."/>
            <person name="Lang D."/>
            <person name="Le Bail A."/>
            <person name="Leblanc C."/>
            <person name="Lerouge P."/>
            <person name="Lohr M."/>
            <person name="Lopez P.J."/>
            <person name="Martens C."/>
            <person name="Maumus F."/>
            <person name="Michel G."/>
            <person name="Miranda-Saavedra D."/>
            <person name="Morales J."/>
            <person name="Moreau H."/>
            <person name="Motomura T."/>
            <person name="Nagasato C."/>
            <person name="Napoli C.A."/>
            <person name="Nelson D.R."/>
            <person name="Nyvall-Collen P."/>
            <person name="Peters A.F."/>
            <person name="Pommier C."/>
            <person name="Potin P."/>
            <person name="Poulain J."/>
            <person name="Quesneville H."/>
            <person name="Read B."/>
            <person name="Rensing S.A."/>
            <person name="Ritter A."/>
            <person name="Rousvoal S."/>
            <person name="Samanta M."/>
            <person name="Samson G."/>
            <person name="Schroeder D.C."/>
            <person name="Segurens B."/>
            <person name="Strittmatter M."/>
            <person name="Tonon T."/>
            <person name="Tregear J.W."/>
            <person name="Valentin K."/>
            <person name="von Dassow P."/>
            <person name="Yamagishi T."/>
            <person name="Van de Peer Y."/>
            <person name="Wincker P."/>
        </authorList>
    </citation>
    <scope>NUCLEOTIDE SEQUENCE [LARGE SCALE GENOMIC DNA]</scope>
    <source>
        <strain evidence="2">Ec32 / CCAP1310/4</strain>
    </source>
</reference>
<dbReference type="EMBL" id="FN649738">
    <property type="protein sequence ID" value="CBN74355.1"/>
    <property type="molecule type" value="Genomic_DNA"/>
</dbReference>
<dbReference type="OrthoDB" id="426133at2759"/>
<organism evidence="1 2">
    <name type="scientific">Ectocarpus siliculosus</name>
    <name type="common">Brown alga</name>
    <name type="synonym">Conferva siliculosa</name>
    <dbReference type="NCBI Taxonomy" id="2880"/>
    <lineage>
        <taxon>Eukaryota</taxon>
        <taxon>Sar</taxon>
        <taxon>Stramenopiles</taxon>
        <taxon>Ochrophyta</taxon>
        <taxon>PX clade</taxon>
        <taxon>Phaeophyceae</taxon>
        <taxon>Ectocarpales</taxon>
        <taxon>Ectocarpaceae</taxon>
        <taxon>Ectocarpus</taxon>
    </lineage>
</organism>
<accession>D8LHS4</accession>
<evidence type="ECO:0000313" key="2">
    <source>
        <dbReference type="Proteomes" id="UP000002630"/>
    </source>
</evidence>
<sequence>MCCWSSRVGEEPVSDNTDVYRYGSTEFPGESEGDVHCHGLVWPEGSSDEYIIYLALDVAYNHHVEEKGYFGHIPGAPVCDCLERMPEVSRSDCSQYRPAHLKGSDFMACPKNDLRPIWRPIHNGPGV</sequence>
<protein>
    <submittedName>
        <fullName evidence="1">Uncharacterized protein</fullName>
    </submittedName>
</protein>
<dbReference type="EMBL" id="FN648376">
    <property type="protein sequence ID" value="CBN74355.1"/>
    <property type="molecule type" value="Genomic_DNA"/>
</dbReference>
<keyword evidence="2" id="KW-1185">Reference proteome</keyword>
<dbReference type="InParanoid" id="D8LHS4"/>
<name>D8LHS4_ECTSI</name>
<dbReference type="AlphaFoldDB" id="D8LHS4"/>
<proteinExistence type="predicted"/>
<gene>
    <name evidence="1" type="ORF">Esi_0020_0019</name>
</gene>
<evidence type="ECO:0000313" key="1">
    <source>
        <dbReference type="EMBL" id="CBN74355.1"/>
    </source>
</evidence>
<dbReference type="Proteomes" id="UP000002630">
    <property type="component" value="Linkage Group LG13"/>
</dbReference>